<protein>
    <submittedName>
        <fullName evidence="7">Omega amino acid--pyruvate aminotransferase</fullName>
    </submittedName>
</protein>
<reference evidence="7 8" key="1">
    <citation type="submission" date="2019-09" db="EMBL/GenBank/DDBJ databases">
        <authorList>
            <person name="Depoorter E."/>
        </authorList>
    </citation>
    <scope>NUCLEOTIDE SEQUENCE [LARGE SCALE GENOMIC DNA]</scope>
    <source>
        <strain evidence="7">LMG 30113</strain>
    </source>
</reference>
<evidence type="ECO:0000256" key="1">
    <source>
        <dbReference type="ARBA" id="ARBA00001933"/>
    </source>
</evidence>
<gene>
    <name evidence="7" type="ORF">BPA30113_02915</name>
</gene>
<accession>A0A6J5DFP2</accession>
<name>A0A6J5DFP2_9BURK</name>
<dbReference type="InterPro" id="IPR015422">
    <property type="entry name" value="PyrdxlP-dep_Trfase_small"/>
</dbReference>
<dbReference type="Proteomes" id="UP000494330">
    <property type="component" value="Unassembled WGS sequence"/>
</dbReference>
<dbReference type="GO" id="GO:0030170">
    <property type="term" value="F:pyridoxal phosphate binding"/>
    <property type="evidence" value="ECO:0007669"/>
    <property type="project" value="InterPro"/>
</dbReference>
<comment type="similarity">
    <text evidence="2 6">Belongs to the class-III pyridoxal-phosphate-dependent aminotransferase family.</text>
</comment>
<evidence type="ECO:0000256" key="3">
    <source>
        <dbReference type="ARBA" id="ARBA00022576"/>
    </source>
</evidence>
<evidence type="ECO:0000256" key="5">
    <source>
        <dbReference type="ARBA" id="ARBA00022898"/>
    </source>
</evidence>
<dbReference type="PROSITE" id="PS00600">
    <property type="entry name" value="AA_TRANSFER_CLASS_3"/>
    <property type="match status" value="1"/>
</dbReference>
<sequence length="445" mass="48095">MKLDNQTAAHSVEDAFFMPFTSNRRFRKDPVLFTEARGMHYFRPDGTRVLDGIAGLWCVNAGHAREPITAAIREAAGRLDFASSFQMSHPGASEYAKALTAITPDGIDHVFFSNSGSEAVDTALKIALAYQRAIGQPQRVRLIGRERAYHGVGFGGLSVSGIAAQRKPFGNLLPFVDHLPHTYDRSEIAFTKGQPTWGEHFADYLTRLVELHDGSTIAAVIVEPVSGSTGVLVPPIGYLQKLREICTAHGILLIFDEVITGFGRLGAPFAAERFGVVPDIITSAKGLTNGAVPMGATFVANHVFDALMTGPIDNIEFMHGYTYSGHPLACAAGLAALRVYQDENLFTHAAQLEAYWADAAHKLRDLPGVLDIRNIGLLAAVDLQSDSSSPGKRGYGVHRACLRRDVLIRASGDTMLLSPPLVVRHEDIDTMFSVLSESILEGAAS</sequence>
<dbReference type="EMBL" id="CABVQD010000008">
    <property type="protein sequence ID" value="VWB65314.1"/>
    <property type="molecule type" value="Genomic_DNA"/>
</dbReference>
<dbReference type="RefSeq" id="WP_034198821.1">
    <property type="nucleotide sequence ID" value="NZ_CABVQD010000008.1"/>
</dbReference>
<dbReference type="PANTHER" id="PTHR42684:SF1">
    <property type="entry name" value="BETA-ALANINE--PYRUVATE AMINOTRANSFERASE"/>
    <property type="match status" value="1"/>
</dbReference>
<keyword evidence="3 7" id="KW-0032">Aminotransferase</keyword>
<evidence type="ECO:0000256" key="2">
    <source>
        <dbReference type="ARBA" id="ARBA00008954"/>
    </source>
</evidence>
<keyword evidence="7" id="KW-0670">Pyruvate</keyword>
<evidence type="ECO:0000313" key="7">
    <source>
        <dbReference type="EMBL" id="VWB65314.1"/>
    </source>
</evidence>
<evidence type="ECO:0000256" key="6">
    <source>
        <dbReference type="RuleBase" id="RU003560"/>
    </source>
</evidence>
<evidence type="ECO:0000313" key="8">
    <source>
        <dbReference type="Proteomes" id="UP000494330"/>
    </source>
</evidence>
<dbReference type="FunFam" id="3.40.640.10:FF:000014">
    <property type="entry name" value="Adenosylmethionine-8-amino-7-oxononanoate aminotransferase, probable"/>
    <property type="match status" value="1"/>
</dbReference>
<dbReference type="CDD" id="cd00610">
    <property type="entry name" value="OAT_like"/>
    <property type="match status" value="1"/>
</dbReference>
<comment type="cofactor">
    <cofactor evidence="1">
        <name>pyridoxal 5'-phosphate</name>
        <dbReference type="ChEBI" id="CHEBI:597326"/>
    </cofactor>
</comment>
<dbReference type="Pfam" id="PF00202">
    <property type="entry name" value="Aminotran_3"/>
    <property type="match status" value="1"/>
</dbReference>
<dbReference type="InterPro" id="IPR015424">
    <property type="entry name" value="PyrdxlP-dep_Trfase"/>
</dbReference>
<dbReference type="InterPro" id="IPR015421">
    <property type="entry name" value="PyrdxlP-dep_Trfase_major"/>
</dbReference>
<keyword evidence="5 6" id="KW-0663">Pyridoxal phosphate</keyword>
<keyword evidence="8" id="KW-1185">Reference proteome</keyword>
<dbReference type="InterPro" id="IPR005814">
    <property type="entry name" value="Aminotrans_3"/>
</dbReference>
<dbReference type="InterPro" id="IPR049704">
    <property type="entry name" value="Aminotrans_3_PPA_site"/>
</dbReference>
<dbReference type="PANTHER" id="PTHR42684">
    <property type="entry name" value="ADENOSYLMETHIONINE-8-AMINO-7-OXONONANOATE AMINOTRANSFERASE"/>
    <property type="match status" value="1"/>
</dbReference>
<keyword evidence="4 7" id="KW-0808">Transferase</keyword>
<organism evidence="7 8">
    <name type="scientific">Burkholderia paludis</name>
    <dbReference type="NCBI Taxonomy" id="1506587"/>
    <lineage>
        <taxon>Bacteria</taxon>
        <taxon>Pseudomonadati</taxon>
        <taxon>Pseudomonadota</taxon>
        <taxon>Betaproteobacteria</taxon>
        <taxon>Burkholderiales</taxon>
        <taxon>Burkholderiaceae</taxon>
        <taxon>Burkholderia</taxon>
        <taxon>Burkholderia cepacia complex</taxon>
    </lineage>
</organism>
<dbReference type="GO" id="GO:0009102">
    <property type="term" value="P:biotin biosynthetic process"/>
    <property type="evidence" value="ECO:0007669"/>
    <property type="project" value="TreeGrafter"/>
</dbReference>
<dbReference type="AlphaFoldDB" id="A0A6J5DFP2"/>
<dbReference type="Gene3D" id="3.40.640.10">
    <property type="entry name" value="Type I PLP-dependent aspartate aminotransferase-like (Major domain)"/>
    <property type="match status" value="1"/>
</dbReference>
<proteinExistence type="inferred from homology"/>
<dbReference type="Gene3D" id="3.90.1150.10">
    <property type="entry name" value="Aspartate Aminotransferase, domain 1"/>
    <property type="match status" value="1"/>
</dbReference>
<dbReference type="SUPFAM" id="SSF53383">
    <property type="entry name" value="PLP-dependent transferases"/>
    <property type="match status" value="1"/>
</dbReference>
<evidence type="ECO:0000256" key="4">
    <source>
        <dbReference type="ARBA" id="ARBA00022679"/>
    </source>
</evidence>
<dbReference type="GO" id="GO:0004015">
    <property type="term" value="F:adenosylmethionine-8-amino-7-oxononanoate transaminase activity"/>
    <property type="evidence" value="ECO:0007669"/>
    <property type="project" value="TreeGrafter"/>
</dbReference>